<proteinExistence type="predicted"/>
<gene>
    <name evidence="1" type="ORF">HID58_022333</name>
</gene>
<dbReference type="EMBL" id="JAGKQM010000006">
    <property type="protein sequence ID" value="KAH0922315.1"/>
    <property type="molecule type" value="Genomic_DNA"/>
</dbReference>
<accession>A0ABQ8D184</accession>
<comment type="caution">
    <text evidence="1">The sequence shown here is derived from an EMBL/GenBank/DDBJ whole genome shotgun (WGS) entry which is preliminary data.</text>
</comment>
<dbReference type="Proteomes" id="UP000824890">
    <property type="component" value="Unassembled WGS sequence"/>
</dbReference>
<sequence>METVSSISLKAHQSSSVEPSSKLFPFFSLPRYVRRNHYRPLHLLRKKASPTPCPCVAVEPLSHASLFWEDMEMKKDGELKDMTCRFWMITKLLHHLNTFRQLLRERAMYGLSGFDVIRSKNHFKFSVSVVAIRLYEFKVLAVANPIPFKFSKLEQVIALTNTNVQLQVHLSILQLLFSVVEYSDISCQPPLLFQTSLVDNLNELFYNRLETGVCQPRVMIATSNNPKFVGVVLPRFFHGRYIDKESGSDVEVMLIQGECTFKKALKINKIYRLETTTAHVQPALGRNTFKETLVLAAECTVHSRRHSRKSNL</sequence>
<evidence type="ECO:0000313" key="2">
    <source>
        <dbReference type="Proteomes" id="UP000824890"/>
    </source>
</evidence>
<keyword evidence="2" id="KW-1185">Reference proteome</keyword>
<organism evidence="1 2">
    <name type="scientific">Brassica napus</name>
    <name type="common">Rape</name>
    <dbReference type="NCBI Taxonomy" id="3708"/>
    <lineage>
        <taxon>Eukaryota</taxon>
        <taxon>Viridiplantae</taxon>
        <taxon>Streptophyta</taxon>
        <taxon>Embryophyta</taxon>
        <taxon>Tracheophyta</taxon>
        <taxon>Spermatophyta</taxon>
        <taxon>Magnoliopsida</taxon>
        <taxon>eudicotyledons</taxon>
        <taxon>Gunneridae</taxon>
        <taxon>Pentapetalae</taxon>
        <taxon>rosids</taxon>
        <taxon>malvids</taxon>
        <taxon>Brassicales</taxon>
        <taxon>Brassicaceae</taxon>
        <taxon>Brassiceae</taxon>
        <taxon>Brassica</taxon>
    </lineage>
</organism>
<reference evidence="1 2" key="1">
    <citation type="submission" date="2021-05" db="EMBL/GenBank/DDBJ databases">
        <title>Genome Assembly of Synthetic Allotetraploid Brassica napus Reveals Homoeologous Exchanges between Subgenomes.</title>
        <authorList>
            <person name="Davis J.T."/>
        </authorList>
    </citation>
    <scope>NUCLEOTIDE SEQUENCE [LARGE SCALE GENOMIC DNA]</scope>
    <source>
        <strain evidence="2">cv. Da-Ae</strain>
        <tissue evidence="1">Seedling</tissue>
    </source>
</reference>
<name>A0ABQ8D184_BRANA</name>
<protein>
    <submittedName>
        <fullName evidence="1">Uncharacterized protein</fullName>
    </submittedName>
</protein>
<evidence type="ECO:0000313" key="1">
    <source>
        <dbReference type="EMBL" id="KAH0922315.1"/>
    </source>
</evidence>